<evidence type="ECO:0000313" key="1">
    <source>
        <dbReference type="EnsemblPlants" id="KQK94087"/>
    </source>
</evidence>
<dbReference type="AlphaFoldDB" id="K3ZP88"/>
<dbReference type="InParanoid" id="K3ZP88"/>
<keyword evidence="2" id="KW-1185">Reference proteome</keyword>
<dbReference type="Proteomes" id="UP000004995">
    <property type="component" value="Unassembled WGS sequence"/>
</dbReference>
<proteinExistence type="predicted"/>
<accession>K3ZP88</accession>
<evidence type="ECO:0000313" key="2">
    <source>
        <dbReference type="Proteomes" id="UP000004995"/>
    </source>
</evidence>
<dbReference type="HOGENOM" id="CLU_3145353_0_0_1"/>
<reference evidence="2" key="1">
    <citation type="journal article" date="2012" name="Nat. Biotechnol.">
        <title>Reference genome sequence of the model plant Setaria.</title>
        <authorList>
            <person name="Bennetzen J.L."/>
            <person name="Schmutz J."/>
            <person name="Wang H."/>
            <person name="Percifield R."/>
            <person name="Hawkins J."/>
            <person name="Pontaroli A.C."/>
            <person name="Estep M."/>
            <person name="Feng L."/>
            <person name="Vaughn J.N."/>
            <person name="Grimwood J."/>
            <person name="Jenkins J."/>
            <person name="Barry K."/>
            <person name="Lindquist E."/>
            <person name="Hellsten U."/>
            <person name="Deshpande S."/>
            <person name="Wang X."/>
            <person name="Wu X."/>
            <person name="Mitros T."/>
            <person name="Triplett J."/>
            <person name="Yang X."/>
            <person name="Ye C.Y."/>
            <person name="Mauro-Herrera M."/>
            <person name="Wang L."/>
            <person name="Li P."/>
            <person name="Sharma M."/>
            <person name="Sharma R."/>
            <person name="Ronald P.C."/>
            <person name="Panaud O."/>
            <person name="Kellogg E.A."/>
            <person name="Brutnell T.P."/>
            <person name="Doust A.N."/>
            <person name="Tuskan G.A."/>
            <person name="Rokhsar D."/>
            <person name="Devos K.M."/>
        </authorList>
    </citation>
    <scope>NUCLEOTIDE SEQUENCE [LARGE SCALE GENOMIC DNA]</scope>
    <source>
        <strain evidence="2">cv. Yugu1</strain>
    </source>
</reference>
<name>K3ZP88_SETIT</name>
<protein>
    <submittedName>
        <fullName evidence="1">Uncharacterized protein</fullName>
    </submittedName>
</protein>
<reference evidence="1" key="2">
    <citation type="submission" date="2018-08" db="UniProtKB">
        <authorList>
            <consortium name="EnsemblPlants"/>
        </authorList>
    </citation>
    <scope>IDENTIFICATION</scope>
    <source>
        <strain evidence="1">Yugu1</strain>
    </source>
</reference>
<dbReference type="EnsemblPlants" id="KQK94087">
    <property type="protein sequence ID" value="KQK94087"/>
    <property type="gene ID" value="SETIT_028418mg"/>
</dbReference>
<organism evidence="1 2">
    <name type="scientific">Setaria italica</name>
    <name type="common">Foxtail millet</name>
    <name type="synonym">Panicum italicum</name>
    <dbReference type="NCBI Taxonomy" id="4555"/>
    <lineage>
        <taxon>Eukaryota</taxon>
        <taxon>Viridiplantae</taxon>
        <taxon>Streptophyta</taxon>
        <taxon>Embryophyta</taxon>
        <taxon>Tracheophyta</taxon>
        <taxon>Spermatophyta</taxon>
        <taxon>Magnoliopsida</taxon>
        <taxon>Liliopsida</taxon>
        <taxon>Poales</taxon>
        <taxon>Poaceae</taxon>
        <taxon>PACMAD clade</taxon>
        <taxon>Panicoideae</taxon>
        <taxon>Panicodae</taxon>
        <taxon>Paniceae</taxon>
        <taxon>Cenchrinae</taxon>
        <taxon>Setaria</taxon>
    </lineage>
</organism>
<dbReference type="Gramene" id="KQK94087">
    <property type="protein sequence ID" value="KQK94087"/>
    <property type="gene ID" value="SETIT_028418mg"/>
</dbReference>
<sequence length="49" mass="5848">MANMRIYAMSARIVRWIMRPYLLQPPLSVILWLHENTKLKLVSCHLLNI</sequence>
<dbReference type="EMBL" id="AGNK02004753">
    <property type="status" value="NOT_ANNOTATED_CDS"/>
    <property type="molecule type" value="Genomic_DNA"/>
</dbReference>